<proteinExistence type="predicted"/>
<dbReference type="OrthoDB" id="5327978at2759"/>
<feature type="domain" description="Cation/H+ exchanger transmembrane" evidence="7">
    <location>
        <begin position="25"/>
        <end position="478"/>
    </location>
</feature>
<accession>A0A084G7Z5</accession>
<feature type="transmembrane region" description="Helical" evidence="6">
    <location>
        <begin position="378"/>
        <end position="401"/>
    </location>
</feature>
<feature type="compositionally biased region" description="Basic and acidic residues" evidence="5">
    <location>
        <begin position="552"/>
        <end position="568"/>
    </location>
</feature>
<keyword evidence="9" id="KW-1185">Reference proteome</keyword>
<dbReference type="EMBL" id="JOWA01000093">
    <property type="protein sequence ID" value="KEZ43457.1"/>
    <property type="molecule type" value="Genomic_DNA"/>
</dbReference>
<dbReference type="GO" id="GO:0036376">
    <property type="term" value="P:sodium ion export across plasma membrane"/>
    <property type="evidence" value="ECO:0007669"/>
    <property type="project" value="InterPro"/>
</dbReference>
<dbReference type="RefSeq" id="XP_016643256.1">
    <property type="nucleotide sequence ID" value="XM_016787147.1"/>
</dbReference>
<evidence type="ECO:0000256" key="4">
    <source>
        <dbReference type="ARBA" id="ARBA00023136"/>
    </source>
</evidence>
<dbReference type="GO" id="GO:0015385">
    <property type="term" value="F:sodium:proton antiporter activity"/>
    <property type="evidence" value="ECO:0007669"/>
    <property type="project" value="InterPro"/>
</dbReference>
<dbReference type="KEGG" id="sapo:SAPIO_CDS4647"/>
<dbReference type="HOGENOM" id="CLU_008635_4_1_1"/>
<feature type="transmembrane region" description="Helical" evidence="6">
    <location>
        <begin position="105"/>
        <end position="127"/>
    </location>
</feature>
<feature type="transmembrane region" description="Helical" evidence="6">
    <location>
        <begin position="33"/>
        <end position="53"/>
    </location>
</feature>
<feature type="transmembrane region" description="Helical" evidence="6">
    <location>
        <begin position="451"/>
        <end position="473"/>
    </location>
</feature>
<evidence type="ECO:0000256" key="6">
    <source>
        <dbReference type="SAM" id="Phobius"/>
    </source>
</evidence>
<name>A0A084G7Z5_PSEDA</name>
<keyword evidence="4 6" id="KW-0472">Membrane</keyword>
<evidence type="ECO:0000256" key="1">
    <source>
        <dbReference type="ARBA" id="ARBA00004141"/>
    </source>
</evidence>
<reference evidence="8 9" key="1">
    <citation type="journal article" date="2014" name="Genome Announc.">
        <title>Draft genome sequence of the pathogenic fungus Scedosporium apiospermum.</title>
        <authorList>
            <person name="Vandeputte P."/>
            <person name="Ghamrawi S."/>
            <person name="Rechenmann M."/>
            <person name="Iltis A."/>
            <person name="Giraud S."/>
            <person name="Fleury M."/>
            <person name="Thornton C."/>
            <person name="Delhaes L."/>
            <person name="Meyer W."/>
            <person name="Papon N."/>
            <person name="Bouchara J.P."/>
        </authorList>
    </citation>
    <scope>NUCLEOTIDE SEQUENCE [LARGE SCALE GENOMIC DNA]</scope>
    <source>
        <strain evidence="8 9">IHEM 14462</strain>
    </source>
</reference>
<dbReference type="InterPro" id="IPR006153">
    <property type="entry name" value="Cation/H_exchanger_TM"/>
</dbReference>
<evidence type="ECO:0000313" key="9">
    <source>
        <dbReference type="Proteomes" id="UP000028545"/>
    </source>
</evidence>
<gene>
    <name evidence="8" type="ORF">SAPIO_CDS4647</name>
</gene>
<dbReference type="GO" id="GO:0042391">
    <property type="term" value="P:regulation of membrane potential"/>
    <property type="evidence" value="ECO:0007669"/>
    <property type="project" value="InterPro"/>
</dbReference>
<evidence type="ECO:0000256" key="5">
    <source>
        <dbReference type="SAM" id="MobiDB-lite"/>
    </source>
</evidence>
<dbReference type="PANTHER" id="PTHR31382:SF3">
    <property type="entry name" value="SODIUM ION_PROTON EXCHANGER (EUROFUNG)"/>
    <property type="match status" value="1"/>
</dbReference>
<comment type="caution">
    <text evidence="8">The sequence shown here is derived from an EMBL/GenBank/DDBJ whole genome shotgun (WGS) entry which is preliminary data.</text>
</comment>
<dbReference type="GO" id="GO:0005886">
    <property type="term" value="C:plasma membrane"/>
    <property type="evidence" value="ECO:0007669"/>
    <property type="project" value="InterPro"/>
</dbReference>
<feature type="region of interest" description="Disordered" evidence="5">
    <location>
        <begin position="540"/>
        <end position="568"/>
    </location>
</feature>
<sequence length="568" mass="61988">MPSLDVSELNIVLSVLGAFTVLYGVISIKIKRVWYLGEALPAMVVGIILGPIAAKFIDSERWGSAQGGQTQAISLGVMRVMIGVQLVIAGFQLPAKYQLTRWKEMAMCLLPIMTMMWLCTTLCMMATVPKLTFLAALVIGSCVTCTDPILSQAIAKGPFADKYVARDLREIISSEAGANDGFGFPFLMLATYLIKHAEGHAASAAGDAASEGHGVAADIASHLAGRAIDLLGRSEHELARLGGGVGAAMKDWFVETWVYVVILSVVYGVTVGWLARKAITYALSKRWIDGESYLLFPTALGLFLIGTCGALGTDDLLACFVAGNALNWDGEYLEETEQRHDEVNACVDVLLNFGGFMYIGAIMPWSEFNQPDVTGLTYGRLVALGFLVLVFRRIPAIFVMYKLMPGVCKDWKEALFMGYFGPIGAGAVFYLEHTRNHLFHDPGAGDPEVSSLVQAIGPVVMWLVFFSIVVHGLSIPALDFAYRCLNIKPIQEDAVETRRLSINLPTPSNAIEADRETFIQYNRFSRPTFDAVELPVVNPKEDYPTSASDSNMSKERAITFDDKGERSQ</sequence>
<feature type="transmembrane region" description="Helical" evidence="6">
    <location>
        <begin position="413"/>
        <end position="431"/>
    </location>
</feature>
<evidence type="ECO:0000256" key="3">
    <source>
        <dbReference type="ARBA" id="ARBA00022989"/>
    </source>
</evidence>
<organism evidence="8 9">
    <name type="scientific">Pseudallescheria apiosperma</name>
    <name type="common">Scedosporium apiospermum</name>
    <dbReference type="NCBI Taxonomy" id="563466"/>
    <lineage>
        <taxon>Eukaryota</taxon>
        <taxon>Fungi</taxon>
        <taxon>Dikarya</taxon>
        <taxon>Ascomycota</taxon>
        <taxon>Pezizomycotina</taxon>
        <taxon>Sordariomycetes</taxon>
        <taxon>Hypocreomycetidae</taxon>
        <taxon>Microascales</taxon>
        <taxon>Microascaceae</taxon>
        <taxon>Scedosporium</taxon>
    </lineage>
</organism>
<dbReference type="InterPro" id="IPR004712">
    <property type="entry name" value="Na+/H+_antiporter_fungi"/>
</dbReference>
<keyword evidence="2 6" id="KW-0812">Transmembrane</keyword>
<feature type="transmembrane region" description="Helical" evidence="6">
    <location>
        <begin position="6"/>
        <end position="26"/>
    </location>
</feature>
<dbReference type="Proteomes" id="UP000028545">
    <property type="component" value="Unassembled WGS sequence"/>
</dbReference>
<comment type="subcellular location">
    <subcellularLocation>
        <location evidence="1">Membrane</location>
        <topology evidence="1">Multi-pass membrane protein</topology>
    </subcellularLocation>
</comment>
<feature type="transmembrane region" description="Helical" evidence="6">
    <location>
        <begin position="73"/>
        <end position="93"/>
    </location>
</feature>
<dbReference type="Pfam" id="PF00999">
    <property type="entry name" value="Na_H_Exchanger"/>
    <property type="match status" value="1"/>
</dbReference>
<dbReference type="GeneID" id="27723719"/>
<feature type="transmembrane region" description="Helical" evidence="6">
    <location>
        <begin position="257"/>
        <end position="275"/>
    </location>
</feature>
<protein>
    <submittedName>
        <fullName evidence="8">Sodium/hydrogen exchanger family protein</fullName>
    </submittedName>
</protein>
<feature type="transmembrane region" description="Helical" evidence="6">
    <location>
        <begin position="343"/>
        <end position="366"/>
    </location>
</feature>
<dbReference type="PANTHER" id="PTHR31382">
    <property type="entry name" value="NA(+)/H(+) ANTIPORTER"/>
    <property type="match status" value="1"/>
</dbReference>
<dbReference type="AlphaFoldDB" id="A0A084G7Z5"/>
<dbReference type="VEuPathDB" id="FungiDB:SAPIO_CDS4647"/>
<evidence type="ECO:0000259" key="7">
    <source>
        <dbReference type="Pfam" id="PF00999"/>
    </source>
</evidence>
<dbReference type="GO" id="GO:0120029">
    <property type="term" value="P:proton export across plasma membrane"/>
    <property type="evidence" value="ECO:0007669"/>
    <property type="project" value="InterPro"/>
</dbReference>
<dbReference type="OMA" id="MGYYGPI"/>
<keyword evidence="3 6" id="KW-1133">Transmembrane helix</keyword>
<evidence type="ECO:0000313" key="8">
    <source>
        <dbReference type="EMBL" id="KEZ43457.1"/>
    </source>
</evidence>
<evidence type="ECO:0000256" key="2">
    <source>
        <dbReference type="ARBA" id="ARBA00022692"/>
    </source>
</evidence>